<evidence type="ECO:0000313" key="4">
    <source>
        <dbReference type="Proteomes" id="UP000558089"/>
    </source>
</evidence>
<comment type="similarity">
    <text evidence="1">Belongs to the AHA1 family.</text>
</comment>
<accession>A0A850NJJ0</accession>
<comment type="caution">
    <text evidence="3">The sequence shown here is derived from an EMBL/GenBank/DDBJ whole genome shotgun (WGS) entry which is preliminary data.</text>
</comment>
<dbReference type="Pfam" id="PF08327">
    <property type="entry name" value="AHSA1"/>
    <property type="match status" value="1"/>
</dbReference>
<dbReference type="EMBL" id="WYET01000007">
    <property type="protein sequence ID" value="NVN19220.1"/>
    <property type="molecule type" value="Genomic_DNA"/>
</dbReference>
<gene>
    <name evidence="3" type="ORF">GUA46_12795</name>
</gene>
<proteinExistence type="inferred from homology"/>
<reference evidence="3 4" key="1">
    <citation type="submission" date="2020-01" db="EMBL/GenBank/DDBJ databases">
        <title>Draft Genome Analysis of Muricauda sp. HICW Isolated from coastal seawater of PR China.</title>
        <authorList>
            <person name="Chen M.-X."/>
        </authorList>
    </citation>
    <scope>NUCLEOTIDE SEQUENCE [LARGE SCALE GENOMIC DNA]</scope>
    <source>
        <strain evidence="3 4">HICW</strain>
    </source>
</reference>
<dbReference type="AlphaFoldDB" id="A0A850NJJ0"/>
<name>A0A850NJJ0_9FLAO</name>
<evidence type="ECO:0000256" key="1">
    <source>
        <dbReference type="ARBA" id="ARBA00006817"/>
    </source>
</evidence>
<dbReference type="Proteomes" id="UP000558089">
    <property type="component" value="Unassembled WGS sequence"/>
</dbReference>
<evidence type="ECO:0000259" key="2">
    <source>
        <dbReference type="Pfam" id="PF08327"/>
    </source>
</evidence>
<dbReference type="RefSeq" id="WP_176620836.1">
    <property type="nucleotide sequence ID" value="NZ_WYET01000007.1"/>
</dbReference>
<sequence length="136" mass="15902">MNRIAVKVSVKANIDKVWNYWTAPEHIKNWNFATDEWCCPKVENNLRPNEKFSWRMEAKDGSMGFDFEGTYNQIVEKELISYKMSDGRKVDIEFTQNGNEIQVSETFDTEGTNSDEQQRAGWQAILGNFKKYVESE</sequence>
<dbReference type="InterPro" id="IPR023393">
    <property type="entry name" value="START-like_dom_sf"/>
</dbReference>
<evidence type="ECO:0000313" key="3">
    <source>
        <dbReference type="EMBL" id="NVN19220.1"/>
    </source>
</evidence>
<protein>
    <submittedName>
        <fullName evidence="3">Polyketide cyclase</fullName>
    </submittedName>
</protein>
<keyword evidence="4" id="KW-1185">Reference proteome</keyword>
<dbReference type="CDD" id="cd08897">
    <property type="entry name" value="SRPBCC_CalC_Aha1-like_4"/>
    <property type="match status" value="1"/>
</dbReference>
<dbReference type="InterPro" id="IPR013538">
    <property type="entry name" value="ASHA1/2-like_C"/>
</dbReference>
<feature type="domain" description="Activator of Hsp90 ATPase homologue 1/2-like C-terminal" evidence="2">
    <location>
        <begin position="11"/>
        <end position="134"/>
    </location>
</feature>
<dbReference type="Gene3D" id="3.30.530.20">
    <property type="match status" value="1"/>
</dbReference>
<organism evidence="3 4">
    <name type="scientific">Flagellimonas chongwuensis</name>
    <dbReference type="NCBI Taxonomy" id="2697365"/>
    <lineage>
        <taxon>Bacteria</taxon>
        <taxon>Pseudomonadati</taxon>
        <taxon>Bacteroidota</taxon>
        <taxon>Flavobacteriia</taxon>
        <taxon>Flavobacteriales</taxon>
        <taxon>Flavobacteriaceae</taxon>
        <taxon>Flagellimonas</taxon>
    </lineage>
</organism>
<dbReference type="SUPFAM" id="SSF55961">
    <property type="entry name" value="Bet v1-like"/>
    <property type="match status" value="1"/>
</dbReference>